<organism evidence="1 2">
    <name type="scientific">Caryophanon tenue</name>
    <dbReference type="NCBI Taxonomy" id="33978"/>
    <lineage>
        <taxon>Bacteria</taxon>
        <taxon>Bacillati</taxon>
        <taxon>Bacillota</taxon>
        <taxon>Bacilli</taxon>
        <taxon>Bacillales</taxon>
        <taxon>Caryophanaceae</taxon>
        <taxon>Caryophanon</taxon>
    </lineage>
</organism>
<dbReference type="OrthoDB" id="1803666at2"/>
<dbReference type="EMBL" id="MASJ01000042">
    <property type="protein sequence ID" value="OCS82272.1"/>
    <property type="molecule type" value="Genomic_DNA"/>
</dbReference>
<dbReference type="NCBIfam" id="TIGR01537">
    <property type="entry name" value="portal_HK97"/>
    <property type="match status" value="1"/>
</dbReference>
<dbReference type="STRING" id="33978.A6M13_07505"/>
<name>A0A1C0Y526_9BACL</name>
<gene>
    <name evidence="1" type="ORF">A6M13_07505</name>
</gene>
<accession>A0A1C0Y526</accession>
<evidence type="ECO:0000313" key="1">
    <source>
        <dbReference type="EMBL" id="OCS82272.1"/>
    </source>
</evidence>
<comment type="caution">
    <text evidence="1">The sequence shown here is derived from an EMBL/GenBank/DDBJ whole genome shotgun (WGS) entry which is preliminary data.</text>
</comment>
<dbReference type="RefSeq" id="WP_066548607.1">
    <property type="nucleotide sequence ID" value="NZ_MASJ01000042.1"/>
</dbReference>
<dbReference type="InterPro" id="IPR006944">
    <property type="entry name" value="Phage/GTA_portal"/>
</dbReference>
<proteinExistence type="predicted"/>
<dbReference type="Pfam" id="PF04860">
    <property type="entry name" value="Phage_portal"/>
    <property type="match status" value="1"/>
</dbReference>
<sequence>MAFWNRINKAQTRSSNDEVVQTESTQDIAVAKKLDDVIGYVSLAEHPDIVTGVNKIADLVSNMTIHLMENTDKGDKRVKNYLSRKIDIEPCRNMTRKSWVYKIVRDLLLFGNGNSIVHIAVNNKTGLIDNLTPFPMQCVDYTDLDNGDYLIECNGKTYTPDEVCHFVINPHPLYPYKGTGYKASLREIAKNLSQANKTKNNFMSGKYMPSLIISVDALTEELATVEGRAKITDKYFAETEGGKPWIIPSDMLNVEQVKPLSLKDIAIIEGVELDKKTVAGILDVPAFFLGVGDFDKDTYNNFINTRIYSIGQVISQTLTRDILYKESWFFRLNPRSLYSYDISELTSSGVQLIDRNAMRRNELRDWIGLEPDDEMNELIILENYIPANKLADQSKLNGGDNVE</sequence>
<dbReference type="Proteomes" id="UP000093199">
    <property type="component" value="Unassembled WGS sequence"/>
</dbReference>
<evidence type="ECO:0000313" key="2">
    <source>
        <dbReference type="Proteomes" id="UP000093199"/>
    </source>
</evidence>
<dbReference type="InterPro" id="IPR006427">
    <property type="entry name" value="Portal_HK97"/>
</dbReference>
<reference evidence="1 2" key="1">
    <citation type="submission" date="2016-07" db="EMBL/GenBank/DDBJ databases">
        <title>Caryophanon tenue genome sequencing.</title>
        <authorList>
            <person name="Verma A."/>
            <person name="Pal Y."/>
            <person name="Krishnamurthi S."/>
        </authorList>
    </citation>
    <scope>NUCLEOTIDE SEQUENCE [LARGE SCALE GENOMIC DNA]</scope>
    <source>
        <strain evidence="1 2">DSM 14152</strain>
    </source>
</reference>
<keyword evidence="2" id="KW-1185">Reference proteome</keyword>
<protein>
    <submittedName>
        <fullName evidence="1">Phage portal protein</fullName>
    </submittedName>
</protein>
<dbReference type="AlphaFoldDB" id="A0A1C0Y526"/>